<keyword evidence="3" id="KW-0285">Flavoprotein</keyword>
<feature type="domain" description="AB hydrolase-1" evidence="8">
    <location>
        <begin position="526"/>
        <end position="763"/>
    </location>
</feature>
<dbReference type="RefSeq" id="WP_179691713.1">
    <property type="nucleotide sequence ID" value="NZ_BMLC01000002.1"/>
</dbReference>
<dbReference type="PRINTS" id="PR00111">
    <property type="entry name" value="ABHYDROLASE"/>
</dbReference>
<dbReference type="SUPFAM" id="SSF51905">
    <property type="entry name" value="FAD/NAD(P)-binding domain"/>
    <property type="match status" value="1"/>
</dbReference>
<evidence type="ECO:0000256" key="1">
    <source>
        <dbReference type="ARBA" id="ARBA00001974"/>
    </source>
</evidence>
<dbReference type="InterPro" id="IPR036188">
    <property type="entry name" value="FAD/NAD-bd_sf"/>
</dbReference>
<evidence type="ECO:0000256" key="3">
    <source>
        <dbReference type="ARBA" id="ARBA00022630"/>
    </source>
</evidence>
<dbReference type="PANTHER" id="PTHR43872:SF1">
    <property type="entry name" value="MONOOXYGENASE, PUTATIVE (AFU_ORTHOLOGUE AFUA_8G02570)-RELATED"/>
    <property type="match status" value="1"/>
</dbReference>
<evidence type="ECO:0000256" key="7">
    <source>
        <dbReference type="ARBA" id="ARBA00023033"/>
    </source>
</evidence>
<keyword evidence="5" id="KW-0521">NADP</keyword>
<accession>A0A2C8Y5Q5</accession>
<dbReference type="GO" id="GO:0050661">
    <property type="term" value="F:NADP binding"/>
    <property type="evidence" value="ECO:0007669"/>
    <property type="project" value="InterPro"/>
</dbReference>
<dbReference type="Gene3D" id="3.40.50.1820">
    <property type="entry name" value="alpha/beta hydrolase"/>
    <property type="match status" value="1"/>
</dbReference>
<dbReference type="GO" id="GO:0004499">
    <property type="term" value="F:N,N-dimethylaniline monooxygenase activity"/>
    <property type="evidence" value="ECO:0007669"/>
    <property type="project" value="InterPro"/>
</dbReference>
<keyword evidence="10" id="KW-1185">Reference proteome</keyword>
<evidence type="ECO:0000256" key="6">
    <source>
        <dbReference type="ARBA" id="ARBA00023002"/>
    </source>
</evidence>
<evidence type="ECO:0000256" key="5">
    <source>
        <dbReference type="ARBA" id="ARBA00022857"/>
    </source>
</evidence>
<reference evidence="9 10" key="1">
    <citation type="submission" date="2017-09" db="EMBL/GenBank/DDBJ databases">
        <authorList>
            <person name="Ehlers B."/>
            <person name="Leendertz F.H."/>
        </authorList>
    </citation>
    <scope>NUCLEOTIDE SEQUENCE [LARGE SCALE GENOMIC DNA]</scope>
    <source>
        <strain evidence="9 10">CGMCC 1.05381</strain>
    </source>
</reference>
<name>A0A2C8Y5Q5_9MICO</name>
<evidence type="ECO:0000256" key="2">
    <source>
        <dbReference type="ARBA" id="ARBA00010139"/>
    </source>
</evidence>
<dbReference type="AlphaFoldDB" id="A0A2C8Y5Q5"/>
<dbReference type="InterPro" id="IPR029058">
    <property type="entry name" value="AB_hydrolase_fold"/>
</dbReference>
<dbReference type="Gene3D" id="3.50.50.60">
    <property type="entry name" value="FAD/NAD(P)-binding domain"/>
    <property type="match status" value="3"/>
</dbReference>
<dbReference type="SUPFAM" id="SSF53474">
    <property type="entry name" value="alpha/beta-Hydrolases"/>
    <property type="match status" value="1"/>
</dbReference>
<dbReference type="Pfam" id="PF00561">
    <property type="entry name" value="Abhydrolase_1"/>
    <property type="match status" value="1"/>
</dbReference>
<proteinExistence type="inferred from homology"/>
<keyword evidence="4" id="KW-0274">FAD</keyword>
<organism evidence="9 10">
    <name type="scientific">Salinibacterium xinjiangense</name>
    <dbReference type="NCBI Taxonomy" id="386302"/>
    <lineage>
        <taxon>Bacteria</taxon>
        <taxon>Bacillati</taxon>
        <taxon>Actinomycetota</taxon>
        <taxon>Actinomycetes</taxon>
        <taxon>Micrococcales</taxon>
        <taxon>Microbacteriaceae</taxon>
        <taxon>Salinibacterium</taxon>
    </lineage>
</organism>
<comment type="cofactor">
    <cofactor evidence="1">
        <name>FAD</name>
        <dbReference type="ChEBI" id="CHEBI:57692"/>
    </cofactor>
</comment>
<evidence type="ECO:0000259" key="8">
    <source>
        <dbReference type="Pfam" id="PF00561"/>
    </source>
</evidence>
<dbReference type="InterPro" id="IPR000073">
    <property type="entry name" value="AB_hydrolase_1"/>
</dbReference>
<gene>
    <name evidence="9" type="ORF">SAMN06296378_0017</name>
</gene>
<dbReference type="Proteomes" id="UP000219440">
    <property type="component" value="Unassembled WGS sequence"/>
</dbReference>
<evidence type="ECO:0000313" key="10">
    <source>
        <dbReference type="Proteomes" id="UP000219440"/>
    </source>
</evidence>
<dbReference type="Pfam" id="PF13450">
    <property type="entry name" value="NAD_binding_8"/>
    <property type="match status" value="1"/>
</dbReference>
<sequence>MTEHIDVLIVGAGLSGVGAASHLRRECPGRSVLILESRSSIGGTWDLFRYPGVRSDSDMFTLGYSFRPWTDPKAIADGESIRNYIDDTVADEGLDSVIRLNHRVTNAEWSSEMARWTVTALQTTGDDYSMDAPPQGETVVFTCSFLSVCSGYYRYDEGFAPTFPGADTFEGRIVHPQHWPVDLDYEGKRVVIIGSGATAVTLVPAMAKAAAHVTMLQRSPTYIAPVASSDRHADRIRRLLPTKLAYGLVRAKNIGYSMLTYQLSRRRPGTMKSILRKAALSTLPEGFDYDKHLTPAYNPWDQRLCVIPDADLFRSISDGRADIVTDSISTLTPTGIELASGATLDADVIVSATGLNILAMGGMTLVVDGRPVDVPTTLTYKGMMLAGVPNFALTIGYTNASWTLKADLVAQYVCRVLKHMSDKGYDTVVPDPPESVSSGDLVSLIDLDAGYVRRGVSQLPRQGAKAPWRLHQNYVRDFRLLRLGRITDDVRFERRRVSVPLAHEGSAFMTIGGLGLRYRITGEGSPILLLHGIGRSLEDWDEQHELLSAHHRVISIDMPGFAWSDRAAGAASLATLAGVLDPFLESVGVAGALPVIGNSLGGAVAMTFAVTHPERVSSLVLVNSVGFGKEVTVALRVLAIKGVGAALARPNPKTSARSAESLFYDKKFATAERIDRSYSLALRPGHTQTLLDVAHELGTIRGVRPQWRESLLGAVRALGIPILVTWGDHDHVLPFLHHDAAVTALPGAEGHVFARTGHMPQIEQSEEFAAVVEEFLARTGSAARTTGVPRAAADSAHSRA</sequence>
<dbReference type="FunFam" id="3.50.50.60:FF:000228">
    <property type="entry name" value="FAD-containing monooxygenase EthA"/>
    <property type="match status" value="1"/>
</dbReference>
<evidence type="ECO:0000256" key="4">
    <source>
        <dbReference type="ARBA" id="ARBA00022827"/>
    </source>
</evidence>
<keyword evidence="6" id="KW-0560">Oxidoreductase</keyword>
<dbReference type="PANTHER" id="PTHR43872">
    <property type="entry name" value="MONOOXYGENASE, PUTATIVE (AFU_ORTHOLOGUE AFUA_8G02570)-RELATED"/>
    <property type="match status" value="1"/>
</dbReference>
<dbReference type="InterPro" id="IPR051820">
    <property type="entry name" value="FAD-binding_MO"/>
</dbReference>
<dbReference type="PRINTS" id="PR00411">
    <property type="entry name" value="PNDRDTASEI"/>
</dbReference>
<dbReference type="Pfam" id="PF00743">
    <property type="entry name" value="FMO-like"/>
    <property type="match status" value="1"/>
</dbReference>
<dbReference type="GO" id="GO:0050660">
    <property type="term" value="F:flavin adenine dinucleotide binding"/>
    <property type="evidence" value="ECO:0007669"/>
    <property type="project" value="InterPro"/>
</dbReference>
<protein>
    <submittedName>
        <fullName evidence="9">Predicted flavoprotein CzcO associated with the cation diffusion facilitator CzcD</fullName>
    </submittedName>
</protein>
<dbReference type="EMBL" id="OCST01000001">
    <property type="protein sequence ID" value="SOE45493.1"/>
    <property type="molecule type" value="Genomic_DNA"/>
</dbReference>
<evidence type="ECO:0000313" key="9">
    <source>
        <dbReference type="EMBL" id="SOE45493.1"/>
    </source>
</evidence>
<dbReference type="InterPro" id="IPR020946">
    <property type="entry name" value="Flavin_mOase-like"/>
</dbReference>
<keyword evidence="7" id="KW-0503">Monooxygenase</keyword>
<comment type="similarity">
    <text evidence="2">Belongs to the FAD-binding monooxygenase family.</text>
</comment>